<dbReference type="Proteomes" id="UP000633509">
    <property type="component" value="Unassembled WGS sequence"/>
</dbReference>
<evidence type="ECO:0000313" key="1">
    <source>
        <dbReference type="EMBL" id="MBE1592198.1"/>
    </source>
</evidence>
<gene>
    <name evidence="1" type="ORF">H4W80_010456</name>
</gene>
<sequence length="37" mass="3840">MHHGEALRSVCSGEVDHAVTSGTFSLDPLTSDVGNNV</sequence>
<proteinExistence type="predicted"/>
<protein>
    <submittedName>
        <fullName evidence="1">Uncharacterized protein</fullName>
    </submittedName>
</protein>
<comment type="caution">
    <text evidence="1">The sequence shown here is derived from an EMBL/GenBank/DDBJ whole genome shotgun (WGS) entry which is preliminary data.</text>
</comment>
<dbReference type="EMBL" id="JADBEK010000001">
    <property type="protein sequence ID" value="MBE1592198.1"/>
    <property type="molecule type" value="Genomic_DNA"/>
</dbReference>
<reference evidence="1 2" key="1">
    <citation type="submission" date="2020-10" db="EMBL/GenBank/DDBJ databases">
        <title>Sequencing the genomes of 1000 actinobacteria strains.</title>
        <authorList>
            <person name="Klenk H.-P."/>
        </authorList>
    </citation>
    <scope>NUCLEOTIDE SEQUENCE [LARGE SCALE GENOMIC DNA]</scope>
    <source>
        <strain evidence="1 2">DSM 43173</strain>
    </source>
</reference>
<organism evidence="1 2">
    <name type="scientific">Nonomuraea angiospora</name>
    <dbReference type="NCBI Taxonomy" id="46172"/>
    <lineage>
        <taxon>Bacteria</taxon>
        <taxon>Bacillati</taxon>
        <taxon>Actinomycetota</taxon>
        <taxon>Actinomycetes</taxon>
        <taxon>Streptosporangiales</taxon>
        <taxon>Streptosporangiaceae</taxon>
        <taxon>Nonomuraea</taxon>
    </lineage>
</organism>
<name>A0ABR9MI38_9ACTN</name>
<keyword evidence="2" id="KW-1185">Reference proteome</keyword>
<evidence type="ECO:0000313" key="2">
    <source>
        <dbReference type="Proteomes" id="UP000633509"/>
    </source>
</evidence>
<accession>A0ABR9MI38</accession>